<accession>A0AAE0Y5Z6</accession>
<keyword evidence="1" id="KW-0732">Signal</keyword>
<keyword evidence="3" id="KW-1185">Reference proteome</keyword>
<evidence type="ECO:0008006" key="4">
    <source>
        <dbReference type="Google" id="ProtNLM"/>
    </source>
</evidence>
<feature type="chain" id="PRO_5041964778" description="Secreted protein" evidence="1">
    <location>
        <begin position="16"/>
        <end position="81"/>
    </location>
</feature>
<proteinExistence type="predicted"/>
<evidence type="ECO:0000313" key="2">
    <source>
        <dbReference type="EMBL" id="KAK3733748.1"/>
    </source>
</evidence>
<reference evidence="2" key="1">
    <citation type="journal article" date="2023" name="G3 (Bethesda)">
        <title>A reference genome for the long-term kleptoplast-retaining sea slug Elysia crispata morphotype clarki.</title>
        <authorList>
            <person name="Eastman K.E."/>
            <person name="Pendleton A.L."/>
            <person name="Shaikh M.A."/>
            <person name="Suttiyut T."/>
            <person name="Ogas R."/>
            <person name="Tomko P."/>
            <person name="Gavelis G."/>
            <person name="Widhalm J.R."/>
            <person name="Wisecaver J.H."/>
        </authorList>
    </citation>
    <scope>NUCLEOTIDE SEQUENCE</scope>
    <source>
        <strain evidence="2">ECLA1</strain>
    </source>
</reference>
<name>A0AAE0Y5Z6_9GAST</name>
<feature type="signal peptide" evidence="1">
    <location>
        <begin position="1"/>
        <end position="15"/>
    </location>
</feature>
<evidence type="ECO:0000313" key="3">
    <source>
        <dbReference type="Proteomes" id="UP001283361"/>
    </source>
</evidence>
<comment type="caution">
    <text evidence="2">The sequence shown here is derived from an EMBL/GenBank/DDBJ whole genome shotgun (WGS) entry which is preliminary data.</text>
</comment>
<organism evidence="2 3">
    <name type="scientific">Elysia crispata</name>
    <name type="common">lettuce slug</name>
    <dbReference type="NCBI Taxonomy" id="231223"/>
    <lineage>
        <taxon>Eukaryota</taxon>
        <taxon>Metazoa</taxon>
        <taxon>Spiralia</taxon>
        <taxon>Lophotrochozoa</taxon>
        <taxon>Mollusca</taxon>
        <taxon>Gastropoda</taxon>
        <taxon>Heterobranchia</taxon>
        <taxon>Euthyneura</taxon>
        <taxon>Panpulmonata</taxon>
        <taxon>Sacoglossa</taxon>
        <taxon>Placobranchoidea</taxon>
        <taxon>Plakobranchidae</taxon>
        <taxon>Elysia</taxon>
    </lineage>
</organism>
<gene>
    <name evidence="2" type="ORF">RRG08_026862</name>
</gene>
<protein>
    <recommendedName>
        <fullName evidence="4">Secreted protein</fullName>
    </recommendedName>
</protein>
<evidence type="ECO:0000256" key="1">
    <source>
        <dbReference type="SAM" id="SignalP"/>
    </source>
</evidence>
<dbReference type="Proteomes" id="UP001283361">
    <property type="component" value="Unassembled WGS sequence"/>
</dbReference>
<dbReference type="AlphaFoldDB" id="A0AAE0Y5Z6"/>
<sequence>MLTVLLWCYVSVVTGALTWEWDLGRHTARTLRQPPRTSTSVAVQLATADLTPLTDDHRQLPYRKQFVNVGGSGRALSVTER</sequence>
<dbReference type="EMBL" id="JAWDGP010006885">
    <property type="protein sequence ID" value="KAK3733748.1"/>
    <property type="molecule type" value="Genomic_DNA"/>
</dbReference>